<keyword evidence="2" id="KW-1185">Reference proteome</keyword>
<gene>
    <name evidence="1" type="ORF">MRB53_009388</name>
</gene>
<comment type="caution">
    <text evidence="1">The sequence shown here is derived from an EMBL/GenBank/DDBJ whole genome shotgun (WGS) entry which is preliminary data.</text>
</comment>
<proteinExistence type="predicted"/>
<reference evidence="1 2" key="1">
    <citation type="journal article" date="2022" name="Hortic Res">
        <title>A haplotype resolved chromosomal level avocado genome allows analysis of novel avocado genes.</title>
        <authorList>
            <person name="Nath O."/>
            <person name="Fletcher S.J."/>
            <person name="Hayward A."/>
            <person name="Shaw L.M."/>
            <person name="Masouleh A.K."/>
            <person name="Furtado A."/>
            <person name="Henry R.J."/>
            <person name="Mitter N."/>
        </authorList>
    </citation>
    <scope>NUCLEOTIDE SEQUENCE [LARGE SCALE GENOMIC DNA]</scope>
    <source>
        <strain evidence="2">cv. Hass</strain>
    </source>
</reference>
<sequence>MEETFQRNHSRKSIQSLSETIRSLLGFKSHLTPGWVDSVCKIIKELPSEKPSAGPNMVDSSEGKDTKVDADISKIQDDLTVLNAHLNQLNLQRRKALNHFLDLKGNIRVFCRIRPILADEKCGSSRPVVALDSSNLLLKFAENKRKHYSFDKVFHPGSSQDEVFSEVEPVIKSALDGYNVCIFAYGQTGTGKTFTMEGKPDCPGVIPRAMEALFKQALDTNHKHLFTFSMLEIYMGSLRDLLVPQNSKRTDPTTQCLPIKMDPSGGVEIDNLVAITVSDFNQAKRLYKLGSRLRSTASTNSNVTSSRSHCLIRISATCSDAPERRRETNKVWMVDLGGSERLLKTKARGRRLEEGKAINLSLSALGDVINALQRKKPHVPYRNSKLTQILRDSLGEDSKTIMLVHVSPKEDDLCETVCSLGFASRVRSVHLACEESTEVKAEKEVAMNDLLHKVKNIEYDRQNVRRDIEKLNEKLKHITETDTLPDENLEDPHLSHDKTHCRMERKKKNVGNFIEALSSRLPRFMRPTICSQQKTGVEHQSSEITRKTELIPRRRRNASSVRAESVTFPINRSQSECGSDALGFTWKHSKGYGSECSHEASECDIKMVIFPEPEKSSGNSVCSISVCSHDSINESESRWTDKIEPEKHLSVDNWLRLQKDEPTSTSIHGNKRVLAIPLPQKRHKQDKHKHETIVSKAKILHRVRDADTVNKKSQGSEFAEKELCDHYLTEQISACGMIGSSLISSSTNAVDVNDDGCDQISTSDVVSELASLNNDIPLMVLNTETDKEREELYETELRNEISGEGDQAGQKEAIASKRTVMRENSGDGYLCGSPQQIENVVKPSLHLMRSQRALFMAKNFAVTETAWNTSDMPFNESPEIQQNTGICGIVGERVEVLYTGALLGLGIQSIGLGHDFFHGLML</sequence>
<protein>
    <submittedName>
        <fullName evidence="1">Uncharacterized protein</fullName>
    </submittedName>
</protein>
<dbReference type="Proteomes" id="UP001234297">
    <property type="component" value="Chromosome 3"/>
</dbReference>
<dbReference type="EMBL" id="CM056811">
    <property type="protein sequence ID" value="KAJ8635121.1"/>
    <property type="molecule type" value="Genomic_DNA"/>
</dbReference>
<organism evidence="1 2">
    <name type="scientific">Persea americana</name>
    <name type="common">Avocado</name>
    <dbReference type="NCBI Taxonomy" id="3435"/>
    <lineage>
        <taxon>Eukaryota</taxon>
        <taxon>Viridiplantae</taxon>
        <taxon>Streptophyta</taxon>
        <taxon>Embryophyta</taxon>
        <taxon>Tracheophyta</taxon>
        <taxon>Spermatophyta</taxon>
        <taxon>Magnoliopsida</taxon>
        <taxon>Magnoliidae</taxon>
        <taxon>Laurales</taxon>
        <taxon>Lauraceae</taxon>
        <taxon>Persea</taxon>
    </lineage>
</organism>
<evidence type="ECO:0000313" key="2">
    <source>
        <dbReference type="Proteomes" id="UP001234297"/>
    </source>
</evidence>
<evidence type="ECO:0000313" key="1">
    <source>
        <dbReference type="EMBL" id="KAJ8635121.1"/>
    </source>
</evidence>
<name>A0ACC2LQ14_PERAE</name>
<accession>A0ACC2LQ14</accession>